<dbReference type="EMBL" id="MSFL01000029">
    <property type="protein sequence ID" value="PWY70956.1"/>
    <property type="molecule type" value="Genomic_DNA"/>
</dbReference>
<sequence>MNACKSMVPALRAVATKPAFVPARSFSASTFMSQGAAAAAPAPTLPVRKPVGAFRGGIFGFLTGALTASAAVYIYVLGEYRIANESLTEDILALQSATQKLQTYIGELETRVDQLHKKK</sequence>
<dbReference type="AlphaFoldDB" id="A0A317V9S9"/>
<evidence type="ECO:0000313" key="2">
    <source>
        <dbReference type="EMBL" id="PWY70956.1"/>
    </source>
</evidence>
<dbReference type="PANTHER" id="PTHR37849">
    <property type="entry name" value="YALI0E11605P"/>
    <property type="match status" value="1"/>
</dbReference>
<keyword evidence="1" id="KW-0472">Membrane</keyword>
<evidence type="ECO:0000313" key="3">
    <source>
        <dbReference type="Proteomes" id="UP000247233"/>
    </source>
</evidence>
<gene>
    <name evidence="2" type="ORF">BO70DRAFT_365264</name>
</gene>
<reference evidence="2 3" key="1">
    <citation type="submission" date="2016-12" db="EMBL/GenBank/DDBJ databases">
        <title>The genomes of Aspergillus section Nigri reveals drivers in fungal speciation.</title>
        <authorList>
            <consortium name="DOE Joint Genome Institute"/>
            <person name="Vesth T.C."/>
            <person name="Nybo J."/>
            <person name="Theobald S."/>
            <person name="Brandl J."/>
            <person name="Frisvad J.C."/>
            <person name="Nielsen K.F."/>
            <person name="Lyhne E.K."/>
            <person name="Kogle M.E."/>
            <person name="Kuo A."/>
            <person name="Riley R."/>
            <person name="Clum A."/>
            <person name="Nolan M."/>
            <person name="Lipzen A."/>
            <person name="Salamov A."/>
            <person name="Henrissat B."/>
            <person name="Wiebenga A."/>
            <person name="De Vries R.P."/>
            <person name="Grigoriev I.V."/>
            <person name="Mortensen U.H."/>
            <person name="Andersen M.R."/>
            <person name="Baker S.E."/>
        </authorList>
    </citation>
    <scope>NUCLEOTIDE SEQUENCE [LARGE SCALE GENOMIC DNA]</scope>
    <source>
        <strain evidence="2 3">CBS 117.55</strain>
    </source>
</reference>
<name>A0A317V9S9_9EURO</name>
<accession>A0A317V9S9</accession>
<keyword evidence="3" id="KW-1185">Reference proteome</keyword>
<dbReference type="VEuPathDB" id="FungiDB:BO70DRAFT_365264"/>
<organism evidence="2 3">
    <name type="scientific">Aspergillus heteromorphus CBS 117.55</name>
    <dbReference type="NCBI Taxonomy" id="1448321"/>
    <lineage>
        <taxon>Eukaryota</taxon>
        <taxon>Fungi</taxon>
        <taxon>Dikarya</taxon>
        <taxon>Ascomycota</taxon>
        <taxon>Pezizomycotina</taxon>
        <taxon>Eurotiomycetes</taxon>
        <taxon>Eurotiomycetidae</taxon>
        <taxon>Eurotiales</taxon>
        <taxon>Aspergillaceae</taxon>
        <taxon>Aspergillus</taxon>
        <taxon>Aspergillus subgen. Circumdati</taxon>
    </lineage>
</organism>
<keyword evidence="1" id="KW-0812">Transmembrane</keyword>
<evidence type="ECO:0000256" key="1">
    <source>
        <dbReference type="SAM" id="Phobius"/>
    </source>
</evidence>
<protein>
    <submittedName>
        <fullName evidence="2">Uncharacterized protein</fullName>
    </submittedName>
</protein>
<dbReference type="GeneID" id="37066260"/>
<proteinExistence type="predicted"/>
<keyword evidence="1" id="KW-1133">Transmembrane helix</keyword>
<dbReference type="Proteomes" id="UP000247233">
    <property type="component" value="Unassembled WGS sequence"/>
</dbReference>
<comment type="caution">
    <text evidence="2">The sequence shown here is derived from an EMBL/GenBank/DDBJ whole genome shotgun (WGS) entry which is preliminary data.</text>
</comment>
<feature type="transmembrane region" description="Helical" evidence="1">
    <location>
        <begin position="58"/>
        <end position="77"/>
    </location>
</feature>
<dbReference type="OrthoDB" id="5331396at2759"/>
<dbReference type="PANTHER" id="PTHR37849:SF1">
    <property type="entry name" value="YALI0E11605P"/>
    <property type="match status" value="1"/>
</dbReference>
<dbReference type="RefSeq" id="XP_025396058.1">
    <property type="nucleotide sequence ID" value="XM_025544023.1"/>
</dbReference>